<evidence type="ECO:0000313" key="11">
    <source>
        <dbReference type="EMBL" id="PUB11316.1"/>
    </source>
</evidence>
<dbReference type="InterPro" id="IPR010920">
    <property type="entry name" value="LSM_dom_sf"/>
</dbReference>
<gene>
    <name evidence="11" type="ORF">C8N45_11490</name>
</gene>
<feature type="domain" description="Mechanosensitive ion channel MscS C-terminal" evidence="10">
    <location>
        <begin position="674"/>
        <end position="756"/>
    </location>
</feature>
<dbReference type="PANTHER" id="PTHR30347">
    <property type="entry name" value="POTASSIUM CHANNEL RELATED"/>
    <property type="match status" value="1"/>
</dbReference>
<dbReference type="Gene3D" id="3.30.70.100">
    <property type="match status" value="1"/>
</dbReference>
<feature type="transmembrane region" description="Helical" evidence="7">
    <location>
        <begin position="328"/>
        <end position="346"/>
    </location>
</feature>
<keyword evidence="3" id="KW-1003">Cell membrane</keyword>
<feature type="transmembrane region" description="Helical" evidence="7">
    <location>
        <begin position="425"/>
        <end position="443"/>
    </location>
</feature>
<reference evidence="11 12" key="1">
    <citation type="submission" date="2018-04" db="EMBL/GenBank/DDBJ databases">
        <title>Genomic Encyclopedia of Archaeal and Bacterial Type Strains, Phase II (KMG-II): from individual species to whole genera.</title>
        <authorList>
            <person name="Goeker M."/>
        </authorList>
    </citation>
    <scope>NUCLEOTIDE SEQUENCE [LARGE SCALE GENOMIC DNA]</scope>
    <source>
        <strain evidence="11 12">DSM 29955</strain>
    </source>
</reference>
<name>A0A2T6K9D2_9RHOB</name>
<dbReference type="GO" id="GO:0005886">
    <property type="term" value="C:plasma membrane"/>
    <property type="evidence" value="ECO:0007669"/>
    <property type="project" value="UniProtKB-SubCell"/>
</dbReference>
<keyword evidence="5 7" id="KW-1133">Transmembrane helix</keyword>
<dbReference type="Pfam" id="PF21082">
    <property type="entry name" value="MS_channel_3rd"/>
    <property type="match status" value="1"/>
</dbReference>
<dbReference type="InterPro" id="IPR006685">
    <property type="entry name" value="MscS_channel_2nd"/>
</dbReference>
<evidence type="ECO:0000256" key="6">
    <source>
        <dbReference type="ARBA" id="ARBA00023136"/>
    </source>
</evidence>
<organism evidence="11 12">
    <name type="scientific">Yoonia sediminilitoris</name>
    <dbReference type="NCBI Taxonomy" id="1286148"/>
    <lineage>
        <taxon>Bacteria</taxon>
        <taxon>Pseudomonadati</taxon>
        <taxon>Pseudomonadota</taxon>
        <taxon>Alphaproteobacteria</taxon>
        <taxon>Rhodobacterales</taxon>
        <taxon>Paracoccaceae</taxon>
        <taxon>Yoonia</taxon>
    </lineage>
</organism>
<keyword evidence="12" id="KW-1185">Reference proteome</keyword>
<feature type="transmembrane region" description="Helical" evidence="7">
    <location>
        <begin position="287"/>
        <end position="307"/>
    </location>
</feature>
<feature type="transmembrane region" description="Helical" evidence="7">
    <location>
        <begin position="209"/>
        <end position="226"/>
    </location>
</feature>
<evidence type="ECO:0000259" key="8">
    <source>
        <dbReference type="Pfam" id="PF00924"/>
    </source>
</evidence>
<evidence type="ECO:0000256" key="2">
    <source>
        <dbReference type="ARBA" id="ARBA00008017"/>
    </source>
</evidence>
<dbReference type="Gene3D" id="2.30.30.60">
    <property type="match status" value="1"/>
</dbReference>
<keyword evidence="6 7" id="KW-0472">Membrane</keyword>
<evidence type="ECO:0000256" key="5">
    <source>
        <dbReference type="ARBA" id="ARBA00022989"/>
    </source>
</evidence>
<evidence type="ECO:0000256" key="4">
    <source>
        <dbReference type="ARBA" id="ARBA00022692"/>
    </source>
</evidence>
<feature type="transmembrane region" description="Helical" evidence="7">
    <location>
        <begin position="247"/>
        <end position="267"/>
    </location>
</feature>
<dbReference type="EMBL" id="QBUD01000014">
    <property type="protein sequence ID" value="PUB11316.1"/>
    <property type="molecule type" value="Genomic_DNA"/>
</dbReference>
<dbReference type="InterPro" id="IPR023408">
    <property type="entry name" value="MscS_beta-dom_sf"/>
</dbReference>
<evidence type="ECO:0000256" key="3">
    <source>
        <dbReference type="ARBA" id="ARBA00022475"/>
    </source>
</evidence>
<dbReference type="GO" id="GO:0008381">
    <property type="term" value="F:mechanosensitive monoatomic ion channel activity"/>
    <property type="evidence" value="ECO:0007669"/>
    <property type="project" value="UniProtKB-ARBA"/>
</dbReference>
<dbReference type="InterPro" id="IPR011014">
    <property type="entry name" value="MscS_channel_TM-2"/>
</dbReference>
<evidence type="ECO:0000313" key="12">
    <source>
        <dbReference type="Proteomes" id="UP000244523"/>
    </source>
</evidence>
<accession>A0A2T6K9D2</accession>
<dbReference type="InterPro" id="IPR022249">
    <property type="entry name" value="DUF3772"/>
</dbReference>
<dbReference type="InterPro" id="IPR049278">
    <property type="entry name" value="MS_channel_C"/>
</dbReference>
<dbReference type="AlphaFoldDB" id="A0A2T6K9D2"/>
<dbReference type="SUPFAM" id="SSF82689">
    <property type="entry name" value="Mechanosensitive channel protein MscS (YggB), C-terminal domain"/>
    <property type="match status" value="1"/>
</dbReference>
<dbReference type="Pfam" id="PF12607">
    <property type="entry name" value="DUF3772"/>
    <property type="match status" value="1"/>
</dbReference>
<feature type="transmembrane region" description="Helical" evidence="7">
    <location>
        <begin position="464"/>
        <end position="488"/>
    </location>
</feature>
<feature type="transmembrane region" description="Helical" evidence="7">
    <location>
        <begin position="583"/>
        <end position="612"/>
    </location>
</feature>
<feature type="domain" description="Mechanosensitive ion channel MscS" evidence="8">
    <location>
        <begin position="599"/>
        <end position="666"/>
    </location>
</feature>
<dbReference type="Proteomes" id="UP000244523">
    <property type="component" value="Unassembled WGS sequence"/>
</dbReference>
<evidence type="ECO:0000259" key="9">
    <source>
        <dbReference type="Pfam" id="PF12607"/>
    </source>
</evidence>
<feature type="domain" description="DUF3772" evidence="9">
    <location>
        <begin position="134"/>
        <end position="172"/>
    </location>
</feature>
<dbReference type="PANTHER" id="PTHR30347:SF1">
    <property type="entry name" value="MECHANOSENSITIVE CHANNEL MSCK"/>
    <property type="match status" value="1"/>
</dbReference>
<keyword evidence="4 7" id="KW-0812">Transmembrane</keyword>
<dbReference type="RefSeq" id="WP_245882758.1">
    <property type="nucleotide sequence ID" value="NZ_QBUD01000014.1"/>
</dbReference>
<comment type="similarity">
    <text evidence="2">Belongs to the MscS (TC 1.A.23) family.</text>
</comment>
<feature type="transmembrane region" description="Helical" evidence="7">
    <location>
        <begin position="516"/>
        <end position="533"/>
    </location>
</feature>
<comment type="subcellular location">
    <subcellularLocation>
        <location evidence="1">Cell membrane</location>
        <topology evidence="1">Multi-pass membrane protein</topology>
    </subcellularLocation>
</comment>
<feature type="transmembrane region" description="Helical" evidence="7">
    <location>
        <begin position="398"/>
        <end position="419"/>
    </location>
</feature>
<dbReference type="InterPro" id="IPR011066">
    <property type="entry name" value="MscS_channel_C_sf"/>
</dbReference>
<dbReference type="Gene3D" id="1.10.287.1260">
    <property type="match status" value="1"/>
</dbReference>
<protein>
    <submittedName>
        <fullName evidence="11">Small-conductance mechanosensitive channel</fullName>
    </submittedName>
</protein>
<evidence type="ECO:0000259" key="10">
    <source>
        <dbReference type="Pfam" id="PF21082"/>
    </source>
</evidence>
<sequence>MINRLFVLLAVVIWPLSAMGQSLYYPDLEAELQPALVAQEGVTDWEDIAQRAEEVARDGDASAFAIARLRAQLVVWRDVFLDNTSQNAERIATVESQIAALGPEPESGDEPAAIAERRAALQDQLDTLSIPGVLAEEAFARANGLIRELDGQVIERQTRELTALEPSPLNPTSIADGTTALWATVTDLGAEIRAGLSAQWESGRLLRNLPAVLFYLGLAIGLVVYARRWLTVWRARMLDNQSSLQPIWLLLLSLSQMIVPVIGIYSLTRGLETLQIFGLRGQAVIDALPLAGFIIVFVWWLSGHIFPAGENAGTLGYDLDTRDGGRRYALAIGWVIALGSVVDAAIKATNTELSDALPFEWTVLALLGFLLWRLGRYIKRPPAPVEGHDVSPGRMRSLVGRFCTFAAIVAPSLAAIGYVNAGRSLIVPTILSLALFGFVNVLQRITEGVTSAVSDGKEESPIRALAPVLVSMALYLVSLPILALIWGARVDDLFEVWSRFREGFAFGDSRISPTDFLTFALVFGLGYAMTRFIQGTLRRSVLPRTRLDLGGQNAIVSGLGYLGIILAAIVAITSAGIDLSNLAIVAGALSVGIGFGLQNIVSNFVSGIILLIERPVSEGDWIEVGGHMGYVRGISVRSTRIETFDRTDVIIPNADLVSGQVINWTRGNLVGRVIVPVGVAYGSDVDQVIGILQEIAEKHPMVIMDPPPSVLFMGFGADSLDFEIRAILRDVNYVMVTKSEMNHEISLKFAAAGIEIPFAQRDIWLRNPEVLNKGEA</sequence>
<dbReference type="Pfam" id="PF00924">
    <property type="entry name" value="MS_channel_2nd"/>
    <property type="match status" value="1"/>
</dbReference>
<feature type="transmembrane region" description="Helical" evidence="7">
    <location>
        <begin position="554"/>
        <end position="577"/>
    </location>
</feature>
<proteinExistence type="inferred from homology"/>
<dbReference type="SUPFAM" id="SSF50182">
    <property type="entry name" value="Sm-like ribonucleoproteins"/>
    <property type="match status" value="1"/>
</dbReference>
<dbReference type="InterPro" id="IPR052702">
    <property type="entry name" value="MscS-like_channel"/>
</dbReference>
<dbReference type="SUPFAM" id="SSF82861">
    <property type="entry name" value="Mechanosensitive channel protein MscS (YggB), transmembrane region"/>
    <property type="match status" value="1"/>
</dbReference>
<evidence type="ECO:0000256" key="1">
    <source>
        <dbReference type="ARBA" id="ARBA00004651"/>
    </source>
</evidence>
<comment type="caution">
    <text evidence="11">The sequence shown here is derived from an EMBL/GenBank/DDBJ whole genome shotgun (WGS) entry which is preliminary data.</text>
</comment>
<evidence type="ECO:0000256" key="7">
    <source>
        <dbReference type="SAM" id="Phobius"/>
    </source>
</evidence>
<feature type="transmembrane region" description="Helical" evidence="7">
    <location>
        <begin position="358"/>
        <end position="378"/>
    </location>
</feature>